<dbReference type="RefSeq" id="WP_094839192.1">
    <property type="nucleotide sequence ID" value="NZ_NEVQ01000022.1"/>
</dbReference>
<dbReference type="PIRSF" id="PIRSF012702">
    <property type="entry name" value="UCP012702"/>
    <property type="match status" value="1"/>
</dbReference>
<proteinExistence type="inferred from homology"/>
<dbReference type="InterPro" id="IPR015995">
    <property type="entry name" value="MlrC_N"/>
</dbReference>
<dbReference type="InterPro" id="IPR009197">
    <property type="entry name" value="MlrC"/>
</dbReference>
<dbReference type="GO" id="GO:0008237">
    <property type="term" value="F:metallopeptidase activity"/>
    <property type="evidence" value="ECO:0007669"/>
    <property type="project" value="UniProtKB-KW"/>
</dbReference>
<dbReference type="EMBL" id="NEVQ01000022">
    <property type="protein sequence ID" value="OZI50795.1"/>
    <property type="molecule type" value="Genomic_DNA"/>
</dbReference>
<evidence type="ECO:0000313" key="4">
    <source>
        <dbReference type="EMBL" id="OZI50795.1"/>
    </source>
</evidence>
<feature type="domain" description="Microcystin LR degradation protein MlrC N-terminal" evidence="3">
    <location>
        <begin position="6"/>
        <end position="273"/>
    </location>
</feature>
<dbReference type="Pfam" id="PF07171">
    <property type="entry name" value="MlrC_C"/>
    <property type="match status" value="1"/>
</dbReference>
<dbReference type="Proteomes" id="UP000216885">
    <property type="component" value="Unassembled WGS sequence"/>
</dbReference>
<reference evidence="4 5" key="1">
    <citation type="submission" date="2017-05" db="EMBL/GenBank/DDBJ databases">
        <title>Complete and WGS of Bordetella genogroups.</title>
        <authorList>
            <person name="Spilker T."/>
            <person name="LiPuma J."/>
        </authorList>
    </citation>
    <scope>NUCLEOTIDE SEQUENCE [LARGE SCALE GENOMIC DNA]</scope>
    <source>
        <strain evidence="4 5">AU9919</strain>
    </source>
</reference>
<sequence>MTSPLRVFVAGFKHETNTFAAHFADWAAFERGESFPPPTHGELMLDMVKKVEISATGFARQAQQRGWTLVPSLWCGAVPSSYVTDEAFERICETIVTDAQRLDYDAIYLELHGAAMAQSFDDAEGELLTRIRRVVGPSIPIVVSLDLHANVTKVMLEQADGLVAFRTYPHIDYVKTGERAAELLERYLHNVGREKLSVERLPYLIPVNSQGTASDPAKGAYELLNEIDKRLGTMTSFCMGFPSSDFEECAPVLWSHGDRAEEAVATLLKRVAEPSQWRLKALKAREAVVSGLERAASARRAIVIADTQDNPGIGGTSSTTGMLHALLDTNAGNVFPRRVALGVLYDPQAAAAAHRAGVGQTLEIEIGESIETPTGQSEPPVSGTFRVLALSDGVTTFKGPKMTGFQTRLGPSACLEIEGVLIVVASGRIGAQDRELFRMVGINPEEMKIIVVKSTQHFRADFEAVVETPDTDILYALAPGMLAADPGDLPWKKLSPATRVRP</sequence>
<dbReference type="InterPro" id="IPR010799">
    <property type="entry name" value="MlrC_C"/>
</dbReference>
<comment type="caution">
    <text evidence="4">The sequence shown here is derived from an EMBL/GenBank/DDBJ whole genome shotgun (WGS) entry which is preliminary data.</text>
</comment>
<comment type="cofactor">
    <cofactor evidence="1">
        <name>Zn(2+)</name>
        <dbReference type="ChEBI" id="CHEBI:29105"/>
    </cofactor>
    <text evidence="1">Binds 1 zinc ion per subunit.</text>
</comment>
<dbReference type="GO" id="GO:0006508">
    <property type="term" value="P:proteolysis"/>
    <property type="evidence" value="ECO:0007669"/>
    <property type="project" value="UniProtKB-KW"/>
</dbReference>
<dbReference type="AlphaFoldDB" id="A0A261TMX6"/>
<evidence type="ECO:0000259" key="3">
    <source>
        <dbReference type="Pfam" id="PF07364"/>
    </source>
</evidence>
<evidence type="ECO:0000313" key="5">
    <source>
        <dbReference type="Proteomes" id="UP000216885"/>
    </source>
</evidence>
<comment type="function">
    <text evidence="1">Involved in peptidolytic degradation of cyclic heptapeptide hepatotoxin microcystin (MC).</text>
</comment>
<name>A0A261TMX6_9BORD</name>
<evidence type="ECO:0000256" key="1">
    <source>
        <dbReference type="PIRNR" id="PIRNR012702"/>
    </source>
</evidence>
<keyword evidence="1" id="KW-0645">Protease</keyword>
<organism evidence="4 5">
    <name type="scientific">Bordetella genomosp. 4</name>
    <dbReference type="NCBI Taxonomy" id="463044"/>
    <lineage>
        <taxon>Bacteria</taxon>
        <taxon>Pseudomonadati</taxon>
        <taxon>Pseudomonadota</taxon>
        <taxon>Betaproteobacteria</taxon>
        <taxon>Burkholderiales</taxon>
        <taxon>Alcaligenaceae</taxon>
        <taxon>Bordetella</taxon>
    </lineage>
</organism>
<accession>A0A261TMX6</accession>
<keyword evidence="5" id="KW-1185">Reference proteome</keyword>
<feature type="domain" description="Microcystin LR degradation protein MlrC C-terminal" evidence="2">
    <location>
        <begin position="304"/>
        <end position="493"/>
    </location>
</feature>
<gene>
    <name evidence="4" type="ORF">CAL20_23515</name>
</gene>
<keyword evidence="1" id="KW-0479">Metal-binding</keyword>
<protein>
    <recommendedName>
        <fullName evidence="1">Microcystinase C</fullName>
        <shortName evidence="1">MlrC</shortName>
    </recommendedName>
</protein>
<keyword evidence="1" id="KW-0482">Metalloprotease</keyword>
<evidence type="ECO:0000259" key="2">
    <source>
        <dbReference type="Pfam" id="PF07171"/>
    </source>
</evidence>
<keyword evidence="1" id="KW-0378">Hydrolase</keyword>
<dbReference type="GO" id="GO:0046872">
    <property type="term" value="F:metal ion binding"/>
    <property type="evidence" value="ECO:0007669"/>
    <property type="project" value="UniProtKB-KW"/>
</dbReference>
<comment type="similarity">
    <text evidence="1">Belongs to the peptidase M81 family.</text>
</comment>
<dbReference type="Pfam" id="PF07364">
    <property type="entry name" value="DUF1485"/>
    <property type="match status" value="1"/>
</dbReference>